<keyword evidence="5" id="KW-1185">Reference proteome</keyword>
<organism evidence="4 5">
    <name type="scientific">Shewanella sairae</name>
    <dbReference type="NCBI Taxonomy" id="190310"/>
    <lineage>
        <taxon>Bacteria</taxon>
        <taxon>Pseudomonadati</taxon>
        <taxon>Pseudomonadota</taxon>
        <taxon>Gammaproteobacteria</taxon>
        <taxon>Alteromonadales</taxon>
        <taxon>Shewanellaceae</taxon>
        <taxon>Shewanella</taxon>
    </lineage>
</organism>
<sequence length="79" mass="9011">MRLGGLRCLYFANSLDSGVMYINGEQAKFSQGKTTLIQALCDQQTLSQADLADWFNDQEVMDTITAWVNAGYWYFEEVE</sequence>
<dbReference type="InterPro" id="IPR046799">
    <property type="entry name" value="ROXA-like_wH"/>
</dbReference>
<gene>
    <name evidence="4" type="ORF">TUM4438_28890</name>
</gene>
<evidence type="ECO:0000256" key="2">
    <source>
        <dbReference type="ARBA" id="ARBA00023002"/>
    </source>
</evidence>
<dbReference type="Proteomes" id="UP000887104">
    <property type="component" value="Unassembled WGS sequence"/>
</dbReference>
<evidence type="ECO:0000313" key="4">
    <source>
        <dbReference type="EMBL" id="GIU48140.1"/>
    </source>
</evidence>
<comment type="caution">
    <text evidence="4">The sequence shown here is derived from an EMBL/GenBank/DDBJ whole genome shotgun (WGS) entry which is preliminary data.</text>
</comment>
<feature type="domain" description="ROXA-like winged helix" evidence="3">
    <location>
        <begin position="2"/>
        <end position="74"/>
    </location>
</feature>
<reference evidence="4" key="1">
    <citation type="submission" date="2021-05" db="EMBL/GenBank/DDBJ databases">
        <title>Molecular characterization for Shewanella algae harboring chromosomal blaOXA-55-like strains isolated from clinical and environment sample.</title>
        <authorList>
            <person name="Ohama Y."/>
            <person name="Aoki K."/>
            <person name="Harada S."/>
            <person name="Moriya K."/>
            <person name="Ishii Y."/>
            <person name="Tateda K."/>
        </authorList>
    </citation>
    <scope>NUCLEOTIDE SEQUENCE</scope>
    <source>
        <strain evidence="4">JCM 11563</strain>
    </source>
</reference>
<proteinExistence type="predicted"/>
<dbReference type="Pfam" id="PF20514">
    <property type="entry name" value="WHD_ROXA"/>
    <property type="match status" value="1"/>
</dbReference>
<dbReference type="Gene3D" id="3.40.366.30">
    <property type="entry name" value="50S ribosomal protein L16 arginine hydroxylase, Chain A, Domain 2"/>
    <property type="match status" value="1"/>
</dbReference>
<name>A0ABQ4PJZ7_9GAMM</name>
<evidence type="ECO:0000313" key="5">
    <source>
        <dbReference type="Proteomes" id="UP000887104"/>
    </source>
</evidence>
<protein>
    <recommendedName>
        <fullName evidence="3">ROXA-like winged helix domain-containing protein</fullName>
    </recommendedName>
</protein>
<evidence type="ECO:0000259" key="3">
    <source>
        <dbReference type="Pfam" id="PF20514"/>
    </source>
</evidence>
<keyword evidence="1" id="KW-0223">Dioxygenase</keyword>
<accession>A0ABQ4PJZ7</accession>
<dbReference type="EMBL" id="BPEY01000054">
    <property type="protein sequence ID" value="GIU48140.1"/>
    <property type="molecule type" value="Genomic_DNA"/>
</dbReference>
<evidence type="ECO:0000256" key="1">
    <source>
        <dbReference type="ARBA" id="ARBA00022964"/>
    </source>
</evidence>
<keyword evidence="2" id="KW-0560">Oxidoreductase</keyword>